<evidence type="ECO:0000313" key="1">
    <source>
        <dbReference type="EMBL" id="ABC28076.1"/>
    </source>
</evidence>
<dbReference type="KEGG" id="hch:HCH_01203"/>
<name>Q2SMP8_HAHCH</name>
<organism evidence="1 2">
    <name type="scientific">Hahella chejuensis (strain KCTC 2396)</name>
    <dbReference type="NCBI Taxonomy" id="349521"/>
    <lineage>
        <taxon>Bacteria</taxon>
        <taxon>Pseudomonadati</taxon>
        <taxon>Pseudomonadota</taxon>
        <taxon>Gammaproteobacteria</taxon>
        <taxon>Oceanospirillales</taxon>
        <taxon>Hahellaceae</taxon>
        <taxon>Hahella</taxon>
    </lineage>
</organism>
<gene>
    <name evidence="1" type="ordered locus">HCH_01203</name>
</gene>
<proteinExistence type="predicted"/>
<dbReference type="HOGENOM" id="CLU_3168726_0_0_6"/>
<accession>Q2SMP8</accession>
<dbReference type="Proteomes" id="UP000000238">
    <property type="component" value="Chromosome"/>
</dbReference>
<dbReference type="AlphaFoldDB" id="Q2SMP8"/>
<protein>
    <submittedName>
        <fullName evidence="1">Uncharacterized protein</fullName>
    </submittedName>
</protein>
<keyword evidence="2" id="KW-1185">Reference proteome</keyword>
<dbReference type="EMBL" id="CP000155">
    <property type="protein sequence ID" value="ABC28076.1"/>
    <property type="molecule type" value="Genomic_DNA"/>
</dbReference>
<sequence length="47" mass="5516">MMGSFISKPKRKTASRMNSKELINELFGYDLYTTLFIIAHRVSPKFF</sequence>
<reference evidence="1 2" key="1">
    <citation type="journal article" date="2005" name="Nucleic Acids Res.">
        <title>Genomic blueprint of Hahella chejuensis, a marine microbe producing an algicidal agent.</title>
        <authorList>
            <person name="Jeong H."/>
            <person name="Yim J.H."/>
            <person name="Lee C."/>
            <person name="Choi S.-H."/>
            <person name="Park Y.K."/>
            <person name="Yoon S.H."/>
            <person name="Hur C.-G."/>
            <person name="Kang H.-Y."/>
            <person name="Kim D."/>
            <person name="Lee H.H."/>
            <person name="Park K.H."/>
            <person name="Park S.-H."/>
            <person name="Park H.-S."/>
            <person name="Lee H.K."/>
            <person name="Oh T.K."/>
            <person name="Kim J.F."/>
        </authorList>
    </citation>
    <scope>NUCLEOTIDE SEQUENCE [LARGE SCALE GENOMIC DNA]</scope>
    <source>
        <strain evidence="1 2">KCTC 2396</strain>
    </source>
</reference>
<evidence type="ECO:0000313" key="2">
    <source>
        <dbReference type="Proteomes" id="UP000000238"/>
    </source>
</evidence>